<evidence type="ECO:0000313" key="2">
    <source>
        <dbReference type="Proteomes" id="UP000068603"/>
    </source>
</evidence>
<dbReference type="EMBL" id="LPHB01000025">
    <property type="protein sequence ID" value="KWA66079.1"/>
    <property type="molecule type" value="Genomic_DNA"/>
</dbReference>
<evidence type="ECO:0008006" key="3">
    <source>
        <dbReference type="Google" id="ProtNLM"/>
    </source>
</evidence>
<dbReference type="Proteomes" id="UP000068603">
    <property type="component" value="Unassembled WGS sequence"/>
</dbReference>
<protein>
    <recommendedName>
        <fullName evidence="3">DUF2190 family protein</fullName>
    </recommendedName>
</protein>
<dbReference type="RefSeq" id="WP_060149783.1">
    <property type="nucleotide sequence ID" value="NZ_LPGD01000073.1"/>
</dbReference>
<organism evidence="1">
    <name type="scientific">Burkholderia stagnalis</name>
    <dbReference type="NCBI Taxonomy" id="1503054"/>
    <lineage>
        <taxon>Bacteria</taxon>
        <taxon>Pseudomonadati</taxon>
        <taxon>Pseudomonadota</taxon>
        <taxon>Betaproteobacteria</taxon>
        <taxon>Burkholderiales</taxon>
        <taxon>Burkholderiaceae</taxon>
        <taxon>Burkholderia</taxon>
        <taxon>Burkholderia cepacia complex</taxon>
    </lineage>
</organism>
<dbReference type="AlphaFoldDB" id="A0A106PDB5"/>
<sequence length="151" mass="15429">MSEINTAQAAKLIAGKKLSPHEQGGRKRILASKMPDAYAQLEIGDTVFIGRVPVGSRFTLNSVVGCAAGRASALFDIGARSSATGVVIAADGIAAGVNVAAAGVKPANTGVLIVDGAEYITNEIVDVFATVRGAPIAANQAIKFEIEYVTD</sequence>
<gene>
    <name evidence="1" type="ORF">WT44_07555</name>
</gene>
<comment type="caution">
    <text evidence="1">The sequence shown here is derived from an EMBL/GenBank/DDBJ whole genome shotgun (WGS) entry which is preliminary data.</text>
</comment>
<evidence type="ECO:0000313" key="1">
    <source>
        <dbReference type="EMBL" id="KWA66079.1"/>
    </source>
</evidence>
<name>A0A106PDB5_9BURK</name>
<reference evidence="1 2" key="1">
    <citation type="submission" date="2015-11" db="EMBL/GenBank/DDBJ databases">
        <title>Expanding the genomic diversity of Burkholderia species for the development of highly accurate diagnostics.</title>
        <authorList>
            <person name="Sahl J."/>
            <person name="Keim P."/>
            <person name="Wagner D."/>
        </authorList>
    </citation>
    <scope>NUCLEOTIDE SEQUENCE [LARGE SCALE GENOMIC DNA]</scope>
    <source>
        <strain evidence="1 2">MSMB1960WGS</strain>
    </source>
</reference>
<proteinExistence type="predicted"/>
<accession>A0A106PDB5</accession>